<reference evidence="1 3" key="1">
    <citation type="submission" date="2019-05" db="EMBL/GenBank/DDBJ databases">
        <title>Emergence of the Ug99 lineage of the wheat stem rust pathogen through somatic hybridization.</title>
        <authorList>
            <person name="Li F."/>
            <person name="Upadhyaya N.M."/>
            <person name="Sperschneider J."/>
            <person name="Matny O."/>
            <person name="Nguyen-Phuc H."/>
            <person name="Mago R."/>
            <person name="Raley C."/>
            <person name="Miller M.E."/>
            <person name="Silverstein K.A.T."/>
            <person name="Henningsen E."/>
            <person name="Hirsch C.D."/>
            <person name="Visser B."/>
            <person name="Pretorius Z.A."/>
            <person name="Steffenson B.J."/>
            <person name="Schwessinger B."/>
            <person name="Dodds P.N."/>
            <person name="Figueroa M."/>
        </authorList>
    </citation>
    <scope>NUCLEOTIDE SEQUENCE [LARGE SCALE GENOMIC DNA]</scope>
    <source>
        <strain evidence="1 3">Ug99</strain>
    </source>
</reference>
<accession>A0A5B0MRQ1</accession>
<gene>
    <name evidence="1" type="ORF">PGTUg99_016431</name>
    <name evidence="2" type="ORF">PGTUg99_018577</name>
</gene>
<evidence type="ECO:0000313" key="1">
    <source>
        <dbReference type="EMBL" id="KAA1078696.1"/>
    </source>
</evidence>
<organism evidence="1 3">
    <name type="scientific">Puccinia graminis f. sp. tritici</name>
    <dbReference type="NCBI Taxonomy" id="56615"/>
    <lineage>
        <taxon>Eukaryota</taxon>
        <taxon>Fungi</taxon>
        <taxon>Dikarya</taxon>
        <taxon>Basidiomycota</taxon>
        <taxon>Pucciniomycotina</taxon>
        <taxon>Pucciniomycetes</taxon>
        <taxon>Pucciniales</taxon>
        <taxon>Pucciniaceae</taxon>
        <taxon>Puccinia</taxon>
    </lineage>
</organism>
<dbReference type="Proteomes" id="UP000325313">
    <property type="component" value="Unassembled WGS sequence"/>
</dbReference>
<dbReference type="EMBL" id="VDEP01000108">
    <property type="protein sequence ID" value="KAA1130537.1"/>
    <property type="molecule type" value="Genomic_DNA"/>
</dbReference>
<name>A0A5B0MRQ1_PUCGR</name>
<proteinExistence type="predicted"/>
<comment type="caution">
    <text evidence="1">The sequence shown here is derived from an EMBL/GenBank/DDBJ whole genome shotgun (WGS) entry which is preliminary data.</text>
</comment>
<dbReference type="AlphaFoldDB" id="A0A5B0MRQ1"/>
<evidence type="ECO:0000313" key="2">
    <source>
        <dbReference type="EMBL" id="KAA1130537.1"/>
    </source>
</evidence>
<dbReference type="EMBL" id="VDEP01000448">
    <property type="protein sequence ID" value="KAA1078696.1"/>
    <property type="molecule type" value="Genomic_DNA"/>
</dbReference>
<evidence type="ECO:0000313" key="3">
    <source>
        <dbReference type="Proteomes" id="UP000325313"/>
    </source>
</evidence>
<sequence length="74" mass="8236">MIALLIVNVDYYSLRQVHPIFEKSVDRRINVRIDNPGSSSSLTESLGALELFIRPTSPTSSSTASLLTWMCSIH</sequence>
<protein>
    <submittedName>
        <fullName evidence="1">Uncharacterized protein</fullName>
    </submittedName>
</protein>